<evidence type="ECO:0000259" key="9">
    <source>
        <dbReference type="Pfam" id="PF06429"/>
    </source>
</evidence>
<feature type="domain" description="Flagellar basal-body/hook protein C-terminal" evidence="9">
    <location>
        <begin position="90"/>
        <end position="134"/>
    </location>
</feature>
<evidence type="ECO:0000313" key="10">
    <source>
        <dbReference type="EMBL" id="SDM71916.1"/>
    </source>
</evidence>
<dbReference type="STRING" id="144026.SAMN04488568_11954"/>
<sequence length="137" mass="15394">MGNASDAMQVSASGMRAQAARMRIISENIANADSTAREAGGDPYQRQIPIFDTELDRASGVNRVRMTDVARDESEFTLEYDPGHPAADESGYVRTSNVSMLVEMMDMREALRSYEANLNMIENSRRMQERALDLLRR</sequence>
<dbReference type="InterPro" id="IPR010930">
    <property type="entry name" value="Flg_bb/hook_C_dom"/>
</dbReference>
<dbReference type="GO" id="GO:0030694">
    <property type="term" value="C:bacterial-type flagellum basal body, rod"/>
    <property type="evidence" value="ECO:0007669"/>
    <property type="project" value="UniProtKB-UniRule"/>
</dbReference>
<dbReference type="GO" id="GO:0071978">
    <property type="term" value="P:bacterial-type flagellum-dependent swarming motility"/>
    <property type="evidence" value="ECO:0007669"/>
    <property type="project" value="TreeGrafter"/>
</dbReference>
<evidence type="ECO:0000256" key="1">
    <source>
        <dbReference type="ARBA" id="ARBA00004117"/>
    </source>
</evidence>
<keyword evidence="10" id="KW-0282">Flagellum</keyword>
<dbReference type="Pfam" id="PF06429">
    <property type="entry name" value="Flg_bbr_C"/>
    <property type="match status" value="1"/>
</dbReference>
<comment type="subcellular location">
    <subcellularLocation>
        <location evidence="1 6">Bacterial flagellum basal body</location>
    </subcellularLocation>
</comment>
<dbReference type="OrthoDB" id="9813951at2"/>
<evidence type="ECO:0000259" key="8">
    <source>
        <dbReference type="Pfam" id="PF00460"/>
    </source>
</evidence>
<evidence type="ECO:0000256" key="3">
    <source>
        <dbReference type="ARBA" id="ARBA00017941"/>
    </source>
</evidence>
<dbReference type="InterPro" id="IPR001444">
    <property type="entry name" value="Flag_bb_rod_N"/>
</dbReference>
<evidence type="ECO:0000256" key="7">
    <source>
        <dbReference type="SAM" id="Coils"/>
    </source>
</evidence>
<evidence type="ECO:0000313" key="11">
    <source>
        <dbReference type="Proteomes" id="UP000199759"/>
    </source>
</evidence>
<keyword evidence="10" id="KW-0966">Cell projection</keyword>
<dbReference type="NCBIfam" id="TIGR01395">
    <property type="entry name" value="FlgC"/>
    <property type="match status" value="1"/>
</dbReference>
<feature type="coiled-coil region" evidence="7">
    <location>
        <begin position="104"/>
        <end position="131"/>
    </location>
</feature>
<keyword evidence="10" id="KW-0969">Cilium</keyword>
<dbReference type="InterPro" id="IPR006299">
    <property type="entry name" value="FlgC"/>
</dbReference>
<reference evidence="10 11" key="1">
    <citation type="submission" date="2016-10" db="EMBL/GenBank/DDBJ databases">
        <authorList>
            <person name="de Groot N.N."/>
        </authorList>
    </citation>
    <scope>NUCLEOTIDE SEQUENCE [LARGE SCALE GENOMIC DNA]</scope>
    <source>
        <strain evidence="10 11">DSM 16077</strain>
    </source>
</reference>
<comment type="subunit">
    <text evidence="5 6">The basal body constitutes a major portion of the flagellar organelle and consists of four rings (L,P,S, and M) mounted on a central rod. The rod consists of about 26 subunits of FlgG in the distal portion, and FlgB, FlgC and FlgF are thought to build up the proximal portion of the rod with about 6 subunits each.</text>
</comment>
<keyword evidence="11" id="KW-1185">Reference proteome</keyword>
<dbReference type="AlphaFoldDB" id="A0A1G9VIH0"/>
<dbReference type="Proteomes" id="UP000199759">
    <property type="component" value="Unassembled WGS sequence"/>
</dbReference>
<dbReference type="RefSeq" id="WP_091771457.1">
    <property type="nucleotide sequence ID" value="NZ_FNHG01000019.1"/>
</dbReference>
<evidence type="ECO:0000256" key="6">
    <source>
        <dbReference type="RuleBase" id="RU362062"/>
    </source>
</evidence>
<gene>
    <name evidence="10" type="ORF">SAMN04488568_11954</name>
</gene>
<dbReference type="PANTHER" id="PTHR30435:SF2">
    <property type="entry name" value="FLAGELLAR BASAL-BODY ROD PROTEIN FLGC"/>
    <property type="match status" value="1"/>
</dbReference>
<keyword evidence="7" id="KW-0175">Coiled coil</keyword>
<organism evidence="10 11">
    <name type="scientific">Maricaulis salignorans</name>
    <dbReference type="NCBI Taxonomy" id="144026"/>
    <lineage>
        <taxon>Bacteria</taxon>
        <taxon>Pseudomonadati</taxon>
        <taxon>Pseudomonadota</taxon>
        <taxon>Alphaproteobacteria</taxon>
        <taxon>Maricaulales</taxon>
        <taxon>Maricaulaceae</taxon>
        <taxon>Maricaulis</taxon>
    </lineage>
</organism>
<protein>
    <recommendedName>
        <fullName evidence="3 6">Flagellar basal-body rod protein FlgC</fullName>
    </recommendedName>
</protein>
<accession>A0A1G9VIH0</accession>
<evidence type="ECO:0000256" key="2">
    <source>
        <dbReference type="ARBA" id="ARBA00009677"/>
    </source>
</evidence>
<dbReference type="Pfam" id="PF00460">
    <property type="entry name" value="Flg_bb_rod"/>
    <property type="match status" value="1"/>
</dbReference>
<comment type="similarity">
    <text evidence="2">Belongs to the flagella basal body rod proteins family.</text>
</comment>
<dbReference type="PANTHER" id="PTHR30435">
    <property type="entry name" value="FLAGELLAR PROTEIN"/>
    <property type="match status" value="1"/>
</dbReference>
<proteinExistence type="inferred from homology"/>
<name>A0A1G9VIH0_9PROT</name>
<keyword evidence="4 6" id="KW-0975">Bacterial flagellum</keyword>
<feature type="domain" description="Flagellar basal body rod protein N-terminal" evidence="8">
    <location>
        <begin position="8"/>
        <end position="36"/>
    </location>
</feature>
<evidence type="ECO:0000256" key="4">
    <source>
        <dbReference type="ARBA" id="ARBA00023143"/>
    </source>
</evidence>
<dbReference type="EMBL" id="FNHG01000019">
    <property type="protein sequence ID" value="SDM71916.1"/>
    <property type="molecule type" value="Genomic_DNA"/>
</dbReference>
<evidence type="ECO:0000256" key="5">
    <source>
        <dbReference type="ARBA" id="ARBA00025933"/>
    </source>
</evidence>